<keyword evidence="2" id="KW-1185">Reference proteome</keyword>
<proteinExistence type="predicted"/>
<protein>
    <submittedName>
        <fullName evidence="1">Uncharacterized protein</fullName>
    </submittedName>
</protein>
<gene>
    <name evidence="1" type="ORF">AQI88_08425</name>
</gene>
<name>A0A101NPZ3_9ACTN</name>
<accession>A0A101NPZ3</accession>
<dbReference type="AlphaFoldDB" id="A0A101NPZ3"/>
<reference evidence="1 2" key="1">
    <citation type="submission" date="2015-10" db="EMBL/GenBank/DDBJ databases">
        <title>Draft genome sequence of Streptomyces cellostaticus DSM 40189, type strain for the species Streptomyces cellostaticus.</title>
        <authorList>
            <person name="Ruckert C."/>
            <person name="Winkler A."/>
            <person name="Kalinowski J."/>
            <person name="Kampfer P."/>
            <person name="Glaeser S."/>
        </authorList>
    </citation>
    <scope>NUCLEOTIDE SEQUENCE [LARGE SCALE GENOMIC DNA]</scope>
    <source>
        <strain evidence="1 2">DSM 40189</strain>
    </source>
</reference>
<dbReference type="STRING" id="67285.AQI88_08425"/>
<sequence>MNRHRRRRPRPRQTYHDVPVLGGEYVVRMEKQDGRRIVTGTSGRYFTGLRTGTTAEVDDALAVDAVGNDLGAQRFGAGEEDESALSGSSHGLVVLPTGTGVLTRHITVRGKDPAGGEPVLREVYIDAQAGYPVLRYSGVQTFGTPRAAARASVAHRLADAPAPGTSPGSGVGLDGRTVELYVSHDDTRDAYVLRPQDVDRAIDLSGSK</sequence>
<organism evidence="1 2">
    <name type="scientific">Streptomyces cellostaticus</name>
    <dbReference type="NCBI Taxonomy" id="67285"/>
    <lineage>
        <taxon>Bacteria</taxon>
        <taxon>Bacillati</taxon>
        <taxon>Actinomycetota</taxon>
        <taxon>Actinomycetes</taxon>
        <taxon>Kitasatosporales</taxon>
        <taxon>Streptomycetaceae</taxon>
        <taxon>Streptomyces</taxon>
    </lineage>
</organism>
<evidence type="ECO:0000313" key="1">
    <source>
        <dbReference type="EMBL" id="KUM97288.1"/>
    </source>
</evidence>
<comment type="caution">
    <text evidence="1">The sequence shown here is derived from an EMBL/GenBank/DDBJ whole genome shotgun (WGS) entry which is preliminary data.</text>
</comment>
<dbReference type="Proteomes" id="UP000054241">
    <property type="component" value="Unassembled WGS sequence"/>
</dbReference>
<evidence type="ECO:0000313" key="2">
    <source>
        <dbReference type="Proteomes" id="UP000054241"/>
    </source>
</evidence>
<dbReference type="EMBL" id="LMWL01000011">
    <property type="protein sequence ID" value="KUM97288.1"/>
    <property type="molecule type" value="Genomic_DNA"/>
</dbReference>
<dbReference type="RefSeq" id="WP_066994386.1">
    <property type="nucleotide sequence ID" value="NZ_BNDU01000004.1"/>
</dbReference>